<sequence>MPRTITTLLAFFILTNTYGQRLEKVFLDKRDTTRNCYTLIYPTTRPWKGYLVLVPGFGEAASNVLQQTSLPLDAARKGLLTIIPTLQQGTLSFGVDSASQQALRRIVSDVASKHELRNLRCYVGGFSIGGSTAIKFAELATRKPAAVFAIDPPLDFERFYDSAQRDIRLAAGGQASAENVYMVDRIKQEMGGPPQTARQQYYRFSPYSFSDTSQAAIKSLLHVPLRLYSEPDIRWWLSQRRADFTSMNVTMCSAMINELNRLGNSQATLVITQDKGYRKPTNQRHPHAWSIADSGELVEWLLQQR</sequence>
<proteinExistence type="predicted"/>
<dbReference type="SUPFAM" id="SSF53474">
    <property type="entry name" value="alpha/beta-Hydrolases"/>
    <property type="match status" value="1"/>
</dbReference>
<organism evidence="1 2">
    <name type="scientific">Hymenobacter bucti</name>
    <dbReference type="NCBI Taxonomy" id="1844114"/>
    <lineage>
        <taxon>Bacteria</taxon>
        <taxon>Pseudomonadati</taxon>
        <taxon>Bacteroidota</taxon>
        <taxon>Cytophagia</taxon>
        <taxon>Cytophagales</taxon>
        <taxon>Hymenobacteraceae</taxon>
        <taxon>Hymenobacter</taxon>
    </lineage>
</organism>
<reference evidence="2" key="1">
    <citation type="journal article" date="2019" name="Int. J. Syst. Evol. Microbiol.">
        <title>The Global Catalogue of Microorganisms (GCM) 10K type strain sequencing project: providing services to taxonomists for standard genome sequencing and annotation.</title>
        <authorList>
            <consortium name="The Broad Institute Genomics Platform"/>
            <consortium name="The Broad Institute Genome Sequencing Center for Infectious Disease"/>
            <person name="Wu L."/>
            <person name="Ma J."/>
        </authorList>
    </citation>
    <scope>NUCLEOTIDE SEQUENCE [LARGE SCALE GENOMIC DNA]</scope>
    <source>
        <strain evidence="2">CGMCC 1.15795</strain>
    </source>
</reference>
<dbReference type="Gene3D" id="3.40.50.1820">
    <property type="entry name" value="alpha/beta hydrolase"/>
    <property type="match status" value="1"/>
</dbReference>
<dbReference type="RefSeq" id="WP_382317173.1">
    <property type="nucleotide sequence ID" value="NZ_JBHUFD010000018.1"/>
</dbReference>
<gene>
    <name evidence="1" type="ORF">ACFSDX_21100</name>
</gene>
<accession>A0ABW4R0Z6</accession>
<evidence type="ECO:0008006" key="3">
    <source>
        <dbReference type="Google" id="ProtNLM"/>
    </source>
</evidence>
<comment type="caution">
    <text evidence="1">The sequence shown here is derived from an EMBL/GenBank/DDBJ whole genome shotgun (WGS) entry which is preliminary data.</text>
</comment>
<evidence type="ECO:0000313" key="2">
    <source>
        <dbReference type="Proteomes" id="UP001597197"/>
    </source>
</evidence>
<dbReference type="Proteomes" id="UP001597197">
    <property type="component" value="Unassembled WGS sequence"/>
</dbReference>
<protein>
    <recommendedName>
        <fullName evidence="3">Alpha/beta hydrolase</fullName>
    </recommendedName>
</protein>
<keyword evidence="2" id="KW-1185">Reference proteome</keyword>
<evidence type="ECO:0000313" key="1">
    <source>
        <dbReference type="EMBL" id="MFD1874945.1"/>
    </source>
</evidence>
<dbReference type="EMBL" id="JBHUFD010000018">
    <property type="protein sequence ID" value="MFD1874945.1"/>
    <property type="molecule type" value="Genomic_DNA"/>
</dbReference>
<dbReference type="InterPro" id="IPR029058">
    <property type="entry name" value="AB_hydrolase_fold"/>
</dbReference>
<name>A0ABW4R0Z6_9BACT</name>